<evidence type="ECO:0000259" key="3">
    <source>
        <dbReference type="PROSITE" id="PS51459"/>
    </source>
</evidence>
<reference evidence="4 5" key="1">
    <citation type="submission" date="2017-05" db="EMBL/GenBank/DDBJ databases">
        <authorList>
            <person name="Varghese N."/>
            <person name="Submissions S."/>
        </authorList>
    </citation>
    <scope>NUCLEOTIDE SEQUENCE [LARGE SCALE GENOMIC DNA]</scope>
    <source>
        <strain evidence="4 5">DSM 100094</strain>
    </source>
</reference>
<dbReference type="InterPro" id="IPR025230">
    <property type="entry name" value="DUF4172"/>
</dbReference>
<feature type="binding site" evidence="2">
    <location>
        <begin position="201"/>
        <end position="208"/>
    </location>
    <ligand>
        <name>ATP</name>
        <dbReference type="ChEBI" id="CHEBI:30616"/>
    </ligand>
</feature>
<dbReference type="PANTHER" id="PTHR13504">
    <property type="entry name" value="FIDO DOMAIN-CONTAINING PROTEIN DDB_G0283145"/>
    <property type="match status" value="1"/>
</dbReference>
<dbReference type="EMBL" id="FXTK01000028">
    <property type="protein sequence ID" value="SMO97586.1"/>
    <property type="molecule type" value="Genomic_DNA"/>
</dbReference>
<dbReference type="InterPro" id="IPR003812">
    <property type="entry name" value="Fido"/>
</dbReference>
<accession>A0A521FN85</accession>
<feature type="binding site" evidence="2">
    <location>
        <begin position="236"/>
        <end position="237"/>
    </location>
    <ligand>
        <name>ATP</name>
        <dbReference type="ChEBI" id="CHEBI:30616"/>
    </ligand>
</feature>
<feature type="domain" description="Fido" evidence="3">
    <location>
        <begin position="111"/>
        <end position="262"/>
    </location>
</feature>
<evidence type="ECO:0000256" key="1">
    <source>
        <dbReference type="PIRSR" id="PIRSR640198-1"/>
    </source>
</evidence>
<dbReference type="PROSITE" id="PS51459">
    <property type="entry name" value="FIDO"/>
    <property type="match status" value="1"/>
</dbReference>
<evidence type="ECO:0000313" key="5">
    <source>
        <dbReference type="Proteomes" id="UP000319014"/>
    </source>
</evidence>
<dbReference type="AlphaFoldDB" id="A0A521FN85"/>
<sequence>MPWIWQSSAWPNFWYDAQEVASDLASASQAIGEITGMQAGLSASEREELQLRRIVQEALGSFGIEGVTLDRTQLEVSVVASLLHRERNAFDRRSDAIATLLLRARDHHDPVSAETLCEWHRLLFFRMEVDDPGRWRQSDIEIVRSAVAGTHEVLFKAPPPERLNQEMSRLLAWMATEHVMPVSIKAAIAHLWFETIHPFADGNGRIGRALIDNVFAQQNALPFSLSRQIEMEKRAYYEALQAGRHEDGDRIDATAFVTWFLQCLCRAAQVARQEAQFLLARNAFFIRHSAAMSQRQEAVMRKIFEAGPKRVAEGISARSYARISGASGPTATRDLNALVAIGVLSRSEAGGRSTAYTIRL</sequence>
<dbReference type="InterPro" id="IPR040198">
    <property type="entry name" value="Fido_containing"/>
</dbReference>
<gene>
    <name evidence="4" type="ORF">SAMN06265221_12826</name>
</gene>
<keyword evidence="2" id="KW-0067">ATP-binding</keyword>
<proteinExistence type="predicted"/>
<dbReference type="Proteomes" id="UP000319014">
    <property type="component" value="Unassembled WGS sequence"/>
</dbReference>
<dbReference type="Pfam" id="PF02661">
    <property type="entry name" value="Fic"/>
    <property type="match status" value="1"/>
</dbReference>
<evidence type="ECO:0000313" key="4">
    <source>
        <dbReference type="EMBL" id="SMO97586.1"/>
    </source>
</evidence>
<protein>
    <submittedName>
        <fullName evidence="4">Fic family protein</fullName>
    </submittedName>
</protein>
<dbReference type="RefSeq" id="WP_142664807.1">
    <property type="nucleotide sequence ID" value="NZ_FXTK01000028.1"/>
</dbReference>
<dbReference type="InterPro" id="IPR036597">
    <property type="entry name" value="Fido-like_dom_sf"/>
</dbReference>
<dbReference type="Gene3D" id="1.10.3290.10">
    <property type="entry name" value="Fido-like domain"/>
    <property type="match status" value="1"/>
</dbReference>
<keyword evidence="2" id="KW-0547">Nucleotide-binding</keyword>
<keyword evidence="5" id="KW-1185">Reference proteome</keyword>
<dbReference type="PANTHER" id="PTHR13504:SF33">
    <property type="entry name" value="FIC FAMILY PROTEIN"/>
    <property type="match status" value="1"/>
</dbReference>
<dbReference type="GO" id="GO:0005524">
    <property type="term" value="F:ATP binding"/>
    <property type="evidence" value="ECO:0007669"/>
    <property type="project" value="UniProtKB-KW"/>
</dbReference>
<dbReference type="OrthoDB" id="9813719at2"/>
<organism evidence="4 5">
    <name type="scientific">Paracoccus laeviglucosivorans</name>
    <dbReference type="NCBI Taxonomy" id="1197861"/>
    <lineage>
        <taxon>Bacteria</taxon>
        <taxon>Pseudomonadati</taxon>
        <taxon>Pseudomonadota</taxon>
        <taxon>Alphaproteobacteria</taxon>
        <taxon>Rhodobacterales</taxon>
        <taxon>Paracoccaceae</taxon>
        <taxon>Paracoccus</taxon>
    </lineage>
</organism>
<name>A0A521FN85_9RHOB</name>
<dbReference type="Pfam" id="PF13776">
    <property type="entry name" value="DUF4172"/>
    <property type="match status" value="1"/>
</dbReference>
<feature type="active site" evidence="1">
    <location>
        <position position="197"/>
    </location>
</feature>
<evidence type="ECO:0000256" key="2">
    <source>
        <dbReference type="PIRSR" id="PIRSR640198-2"/>
    </source>
</evidence>
<dbReference type="SUPFAM" id="SSF140931">
    <property type="entry name" value="Fic-like"/>
    <property type="match status" value="1"/>
</dbReference>